<evidence type="ECO:0000313" key="2">
    <source>
        <dbReference type="Proteomes" id="UP001055879"/>
    </source>
</evidence>
<evidence type="ECO:0000313" key="1">
    <source>
        <dbReference type="EMBL" id="KAI3719834.1"/>
    </source>
</evidence>
<organism evidence="1 2">
    <name type="scientific">Arctium lappa</name>
    <name type="common">Greater burdock</name>
    <name type="synonym">Lappa major</name>
    <dbReference type="NCBI Taxonomy" id="4217"/>
    <lineage>
        <taxon>Eukaryota</taxon>
        <taxon>Viridiplantae</taxon>
        <taxon>Streptophyta</taxon>
        <taxon>Embryophyta</taxon>
        <taxon>Tracheophyta</taxon>
        <taxon>Spermatophyta</taxon>
        <taxon>Magnoliopsida</taxon>
        <taxon>eudicotyledons</taxon>
        <taxon>Gunneridae</taxon>
        <taxon>Pentapetalae</taxon>
        <taxon>asterids</taxon>
        <taxon>campanulids</taxon>
        <taxon>Asterales</taxon>
        <taxon>Asteraceae</taxon>
        <taxon>Carduoideae</taxon>
        <taxon>Cardueae</taxon>
        <taxon>Arctiinae</taxon>
        <taxon>Arctium</taxon>
    </lineage>
</organism>
<gene>
    <name evidence="1" type="ORF">L6452_20739</name>
</gene>
<sequence>MMIPQQTTKQCKSSCTCSLYSMTNDTDWKESHLQSKLEQHEKQQQQSENCRKSCSSRPKLFMAKAQMMNMPDPYYQKYGCKTWKPENSDTEQSNWQRKLGISSFDPATQKEQEAQAQRNFLEAYVRPDKDQLGVKLHKSYASGILEILGIIVVIVIIAYIRGRCQKPLGASQKQIMNSNSTSDEASTNNCYTAVYHYNKEETRVFPF</sequence>
<protein>
    <submittedName>
        <fullName evidence="1">Uncharacterized protein</fullName>
    </submittedName>
</protein>
<name>A0ACB9BBC7_ARCLA</name>
<keyword evidence="2" id="KW-1185">Reference proteome</keyword>
<comment type="caution">
    <text evidence="1">The sequence shown here is derived from an EMBL/GenBank/DDBJ whole genome shotgun (WGS) entry which is preliminary data.</text>
</comment>
<reference evidence="2" key="1">
    <citation type="journal article" date="2022" name="Mol. Ecol. Resour.">
        <title>The genomes of chicory, endive, great burdock and yacon provide insights into Asteraceae palaeo-polyploidization history and plant inulin production.</title>
        <authorList>
            <person name="Fan W."/>
            <person name="Wang S."/>
            <person name="Wang H."/>
            <person name="Wang A."/>
            <person name="Jiang F."/>
            <person name="Liu H."/>
            <person name="Zhao H."/>
            <person name="Xu D."/>
            <person name="Zhang Y."/>
        </authorList>
    </citation>
    <scope>NUCLEOTIDE SEQUENCE [LARGE SCALE GENOMIC DNA]</scope>
    <source>
        <strain evidence="2">cv. Niubang</strain>
    </source>
</reference>
<proteinExistence type="predicted"/>
<dbReference type="Proteomes" id="UP001055879">
    <property type="component" value="Linkage Group LG06"/>
</dbReference>
<accession>A0ACB9BBC7</accession>
<reference evidence="1 2" key="2">
    <citation type="journal article" date="2022" name="Mol. Ecol. Resour.">
        <title>The genomes of chicory, endive, great burdock and yacon provide insights into Asteraceae paleo-polyploidization history and plant inulin production.</title>
        <authorList>
            <person name="Fan W."/>
            <person name="Wang S."/>
            <person name="Wang H."/>
            <person name="Wang A."/>
            <person name="Jiang F."/>
            <person name="Liu H."/>
            <person name="Zhao H."/>
            <person name="Xu D."/>
            <person name="Zhang Y."/>
        </authorList>
    </citation>
    <scope>NUCLEOTIDE SEQUENCE [LARGE SCALE GENOMIC DNA]</scope>
    <source>
        <strain evidence="2">cv. Niubang</strain>
    </source>
</reference>
<dbReference type="EMBL" id="CM042052">
    <property type="protein sequence ID" value="KAI3719834.1"/>
    <property type="molecule type" value="Genomic_DNA"/>
</dbReference>